<dbReference type="PANTHER" id="PTHR30269">
    <property type="entry name" value="TRANSMEMBRANE PROTEIN YFCA"/>
    <property type="match status" value="1"/>
</dbReference>
<evidence type="ECO:0000256" key="3">
    <source>
        <dbReference type="ARBA" id="ARBA00022448"/>
    </source>
</evidence>
<dbReference type="PANTHER" id="PTHR30269:SF0">
    <property type="entry name" value="MEMBRANE TRANSPORTER PROTEIN YFCA-RELATED"/>
    <property type="match status" value="1"/>
</dbReference>
<dbReference type="RefSeq" id="WP_034423677.1">
    <property type="nucleotide sequence ID" value="NZ_CP045798.1"/>
</dbReference>
<keyword evidence="3" id="KW-0813">Transport</keyword>
<organism evidence="9 10">
    <name type="scientific">Thermanaerosceptrum fracticalcis</name>
    <dbReference type="NCBI Taxonomy" id="1712410"/>
    <lineage>
        <taxon>Bacteria</taxon>
        <taxon>Bacillati</taxon>
        <taxon>Bacillota</taxon>
        <taxon>Clostridia</taxon>
        <taxon>Eubacteriales</taxon>
        <taxon>Peptococcaceae</taxon>
        <taxon>Thermanaerosceptrum</taxon>
    </lineage>
</organism>
<dbReference type="AlphaFoldDB" id="A0A7G6DYQ3"/>
<evidence type="ECO:0000313" key="10">
    <source>
        <dbReference type="Proteomes" id="UP000515847"/>
    </source>
</evidence>
<name>A0A7G6DYQ3_THEFR</name>
<accession>A0A7G6DYQ3</accession>
<evidence type="ECO:0000256" key="7">
    <source>
        <dbReference type="ARBA" id="ARBA00023136"/>
    </source>
</evidence>
<feature type="transmembrane region" description="Helical" evidence="8">
    <location>
        <begin position="6"/>
        <end position="29"/>
    </location>
</feature>
<dbReference type="InterPro" id="IPR052017">
    <property type="entry name" value="TSUP"/>
</dbReference>
<feature type="transmembrane region" description="Helical" evidence="8">
    <location>
        <begin position="99"/>
        <end position="116"/>
    </location>
</feature>
<keyword evidence="5 8" id="KW-0812">Transmembrane</keyword>
<dbReference type="GO" id="GO:0005886">
    <property type="term" value="C:plasma membrane"/>
    <property type="evidence" value="ECO:0007669"/>
    <property type="project" value="UniProtKB-SubCell"/>
</dbReference>
<evidence type="ECO:0000256" key="8">
    <source>
        <dbReference type="RuleBase" id="RU363041"/>
    </source>
</evidence>
<evidence type="ECO:0000256" key="6">
    <source>
        <dbReference type="ARBA" id="ARBA00022989"/>
    </source>
</evidence>
<gene>
    <name evidence="9" type="ORF">BR63_00625</name>
</gene>
<keyword evidence="7 8" id="KW-0472">Membrane</keyword>
<comment type="subcellular location">
    <subcellularLocation>
        <location evidence="1 8">Cell membrane</location>
        <topology evidence="1 8">Multi-pass membrane protein</topology>
    </subcellularLocation>
</comment>
<feature type="transmembrane region" description="Helical" evidence="8">
    <location>
        <begin position="178"/>
        <end position="196"/>
    </location>
</feature>
<comment type="similarity">
    <text evidence="2 8">Belongs to the 4-toluene sulfonate uptake permease (TSUP) (TC 2.A.102) family.</text>
</comment>
<proteinExistence type="inferred from homology"/>
<feature type="transmembrane region" description="Helical" evidence="8">
    <location>
        <begin position="230"/>
        <end position="253"/>
    </location>
</feature>
<dbReference type="Proteomes" id="UP000515847">
    <property type="component" value="Chromosome"/>
</dbReference>
<dbReference type="EMBL" id="CP045798">
    <property type="protein sequence ID" value="QNB44957.1"/>
    <property type="molecule type" value="Genomic_DNA"/>
</dbReference>
<feature type="transmembrane region" description="Helical" evidence="8">
    <location>
        <begin position="203"/>
        <end position="224"/>
    </location>
</feature>
<keyword evidence="6 8" id="KW-1133">Transmembrane helix</keyword>
<dbReference type="OrthoDB" id="554695at2"/>
<evidence type="ECO:0000256" key="2">
    <source>
        <dbReference type="ARBA" id="ARBA00009142"/>
    </source>
</evidence>
<evidence type="ECO:0000313" key="9">
    <source>
        <dbReference type="EMBL" id="QNB44957.1"/>
    </source>
</evidence>
<reference evidence="9 10" key="1">
    <citation type="journal article" date="2019" name="Front. Microbiol.">
        <title>Thermoanaerosceptrum fracticalcis gen. nov. sp. nov., a Novel Fumarate-Fermenting Microorganism From a Deep Fractured Carbonate Aquifer of the US Great Basin.</title>
        <authorList>
            <person name="Hamilton-Brehm S.D."/>
            <person name="Stewart L.E."/>
            <person name="Zavarin M."/>
            <person name="Caldwell M."/>
            <person name="Lawson P.A."/>
            <person name="Onstott T.C."/>
            <person name="Grzymski J."/>
            <person name="Neveux I."/>
            <person name="Lollar B.S."/>
            <person name="Russell C.E."/>
            <person name="Moser D.P."/>
        </authorList>
    </citation>
    <scope>NUCLEOTIDE SEQUENCE [LARGE SCALE GENOMIC DNA]</scope>
    <source>
        <strain evidence="9 10">DRI-13</strain>
    </source>
</reference>
<evidence type="ECO:0000256" key="4">
    <source>
        <dbReference type="ARBA" id="ARBA00022475"/>
    </source>
</evidence>
<dbReference type="KEGG" id="tfr:BR63_00625"/>
<evidence type="ECO:0000256" key="1">
    <source>
        <dbReference type="ARBA" id="ARBA00004651"/>
    </source>
</evidence>
<keyword evidence="4 8" id="KW-1003">Cell membrane</keyword>
<sequence length="257" mass="27650">MTIGTVLLILVVGVIAGFLNTVAGGGSLLTMPMFIFLGMPSALANGTNRVALTVQGIAAAINFRRKGYFDLKLGLTLGIPAMIGSYLGAKLAIDLPDAIFNKILAGVMIIVLFLIVRQPEQPVEKPEEELSLPRRILSAIVFFFVGMYGGFIQAGVGFIIIASLSLLTGMSLIKINSLKNFVVLFYMFISLVVFILEGKVDWVLGLTLSVGNGIGGWIGSSFVVAKGDKWIRLFLIVVAIIMAAKLLGVFEYLKQLF</sequence>
<feature type="transmembrane region" description="Helical" evidence="8">
    <location>
        <begin position="73"/>
        <end position="93"/>
    </location>
</feature>
<evidence type="ECO:0000256" key="5">
    <source>
        <dbReference type="ARBA" id="ARBA00022692"/>
    </source>
</evidence>
<protein>
    <recommendedName>
        <fullName evidence="8">Probable membrane transporter protein</fullName>
    </recommendedName>
</protein>
<feature type="transmembrane region" description="Helical" evidence="8">
    <location>
        <begin position="136"/>
        <end position="166"/>
    </location>
</feature>
<dbReference type="Pfam" id="PF01925">
    <property type="entry name" value="TauE"/>
    <property type="match status" value="1"/>
</dbReference>
<dbReference type="InterPro" id="IPR002781">
    <property type="entry name" value="TM_pro_TauE-like"/>
</dbReference>
<keyword evidence="10" id="KW-1185">Reference proteome</keyword>